<keyword evidence="3" id="KW-1185">Reference proteome</keyword>
<accession>A0AAV3T9R4</accession>
<keyword evidence="1" id="KW-1133">Transmembrane helix</keyword>
<evidence type="ECO:0000256" key="1">
    <source>
        <dbReference type="SAM" id="Phobius"/>
    </source>
</evidence>
<feature type="transmembrane region" description="Helical" evidence="1">
    <location>
        <begin position="177"/>
        <end position="195"/>
    </location>
</feature>
<comment type="caution">
    <text evidence="2">The sequence shown here is derived from an EMBL/GenBank/DDBJ whole genome shotgun (WGS) entry which is preliminary data.</text>
</comment>
<evidence type="ECO:0000313" key="3">
    <source>
        <dbReference type="Proteomes" id="UP001500420"/>
    </source>
</evidence>
<gene>
    <name evidence="2" type="ORF">GCM10009020_21020</name>
</gene>
<name>A0AAV3T9R4_9EURY</name>
<evidence type="ECO:0008006" key="4">
    <source>
        <dbReference type="Google" id="ProtNLM"/>
    </source>
</evidence>
<sequence>MVAYTALGIESNQFGITDLTQFTIIGISIISAFGIVRVFSNKRKEYGYSEREVAYHYLESAIYEYENGPNYEKILTYLGDFKDYCGSSNRIVLPPERQEELMSYINHLEDSGEKEYKNAIDSSFEQNLRIIAEDVFYMRSRALTLPEQEDEEEDVDGPSAPRILIETLLESITLNRLMFISGISIVAVAIIGYHLGGPQVAALILMSFPILQALISFFDENKTD</sequence>
<keyword evidence="1" id="KW-0472">Membrane</keyword>
<feature type="transmembrane region" description="Helical" evidence="1">
    <location>
        <begin position="201"/>
        <end position="218"/>
    </location>
</feature>
<evidence type="ECO:0000313" key="2">
    <source>
        <dbReference type="EMBL" id="GAA0673732.1"/>
    </source>
</evidence>
<reference evidence="2 3" key="1">
    <citation type="journal article" date="2019" name="Int. J. Syst. Evol. Microbiol.">
        <title>The Global Catalogue of Microorganisms (GCM) 10K type strain sequencing project: providing services to taxonomists for standard genome sequencing and annotation.</title>
        <authorList>
            <consortium name="The Broad Institute Genomics Platform"/>
            <consortium name="The Broad Institute Genome Sequencing Center for Infectious Disease"/>
            <person name="Wu L."/>
            <person name="Ma J."/>
        </authorList>
    </citation>
    <scope>NUCLEOTIDE SEQUENCE [LARGE SCALE GENOMIC DNA]</scope>
    <source>
        <strain evidence="2 3">JCM 16328</strain>
    </source>
</reference>
<dbReference type="Proteomes" id="UP001500420">
    <property type="component" value="Unassembled WGS sequence"/>
</dbReference>
<organism evidence="2 3">
    <name type="scientific">Natronoarchaeum mannanilyticum</name>
    <dbReference type="NCBI Taxonomy" id="926360"/>
    <lineage>
        <taxon>Archaea</taxon>
        <taxon>Methanobacteriati</taxon>
        <taxon>Methanobacteriota</taxon>
        <taxon>Stenosarchaea group</taxon>
        <taxon>Halobacteria</taxon>
        <taxon>Halobacteriales</taxon>
        <taxon>Natronoarchaeaceae</taxon>
    </lineage>
</organism>
<protein>
    <recommendedName>
        <fullName evidence="4">DUF4239 domain-containing protein</fullName>
    </recommendedName>
</protein>
<proteinExistence type="predicted"/>
<dbReference type="AlphaFoldDB" id="A0AAV3T9R4"/>
<feature type="transmembrane region" description="Helical" evidence="1">
    <location>
        <begin position="20"/>
        <end position="39"/>
    </location>
</feature>
<keyword evidence="1" id="KW-0812">Transmembrane</keyword>
<dbReference type="EMBL" id="BAAADV010000004">
    <property type="protein sequence ID" value="GAA0673732.1"/>
    <property type="molecule type" value="Genomic_DNA"/>
</dbReference>